<dbReference type="InterPro" id="IPR000182">
    <property type="entry name" value="GNAT_dom"/>
</dbReference>
<protein>
    <recommendedName>
        <fullName evidence="1">N-acetyltransferase domain-containing protein</fullName>
    </recommendedName>
</protein>
<name>A0ABM7PEX5_9BACT</name>
<keyword evidence="3" id="KW-1185">Reference proteome</keyword>
<reference evidence="2 3" key="1">
    <citation type="submission" date="2021-02" db="EMBL/GenBank/DDBJ databases">
        <title>Complete genome of Desulfoluna sp. strain ASN36.</title>
        <authorList>
            <person name="Takahashi A."/>
            <person name="Kojima H."/>
            <person name="Fukui M."/>
        </authorList>
    </citation>
    <scope>NUCLEOTIDE SEQUENCE [LARGE SCALE GENOMIC DNA]</scope>
    <source>
        <strain evidence="2 3">ASN36</strain>
    </source>
</reference>
<accession>A0ABM7PEX5</accession>
<dbReference type="Proteomes" id="UP001320148">
    <property type="component" value="Chromosome"/>
</dbReference>
<proteinExistence type="predicted"/>
<evidence type="ECO:0000313" key="3">
    <source>
        <dbReference type="Proteomes" id="UP001320148"/>
    </source>
</evidence>
<dbReference type="PANTHER" id="PTHR43792">
    <property type="entry name" value="GNAT FAMILY, PUTATIVE (AFU_ORTHOLOGUE AFUA_3G00765)-RELATED-RELATED"/>
    <property type="match status" value="1"/>
</dbReference>
<dbReference type="InterPro" id="IPR051531">
    <property type="entry name" value="N-acetyltransferase"/>
</dbReference>
<dbReference type="InterPro" id="IPR016181">
    <property type="entry name" value="Acyl_CoA_acyltransferase"/>
</dbReference>
<gene>
    <name evidence="2" type="ORF">DSLASN_18000</name>
</gene>
<feature type="domain" description="N-acetyltransferase" evidence="1">
    <location>
        <begin position="25"/>
        <end position="158"/>
    </location>
</feature>
<dbReference type="Gene3D" id="3.40.630.30">
    <property type="match status" value="1"/>
</dbReference>
<organism evidence="2 3">
    <name type="scientific">Desulfoluna limicola</name>
    <dbReference type="NCBI Taxonomy" id="2810562"/>
    <lineage>
        <taxon>Bacteria</taxon>
        <taxon>Pseudomonadati</taxon>
        <taxon>Thermodesulfobacteriota</taxon>
        <taxon>Desulfobacteria</taxon>
        <taxon>Desulfobacterales</taxon>
        <taxon>Desulfolunaceae</taxon>
        <taxon>Desulfoluna</taxon>
    </lineage>
</organism>
<dbReference type="Pfam" id="PF13302">
    <property type="entry name" value="Acetyltransf_3"/>
    <property type="match status" value="1"/>
</dbReference>
<evidence type="ECO:0000259" key="1">
    <source>
        <dbReference type="Pfam" id="PF13302"/>
    </source>
</evidence>
<dbReference type="RefSeq" id="WP_236892524.1">
    <property type="nucleotide sequence ID" value="NZ_AP024488.1"/>
</dbReference>
<dbReference type="EMBL" id="AP024488">
    <property type="protein sequence ID" value="BCS96168.1"/>
    <property type="molecule type" value="Genomic_DNA"/>
</dbReference>
<dbReference type="SUPFAM" id="SSF55729">
    <property type="entry name" value="Acyl-CoA N-acyltransferases (Nat)"/>
    <property type="match status" value="1"/>
</dbReference>
<sequence>MRMNLLKQRVHPLKSLFSTGFSTQRLDVCAFQSDDASEMGAGFDSPDVWRFSTGIDTVETAGLWLAGTLEDPAQAALTVRLRHTRDLVGFLVLSRWRGDRVELGGWLSSFFWNQGFGGELLEELKAGVIDAKGDCSLVAEVDPSNGPAIHLLERVGFVLVDGVWSAM</sequence>
<evidence type="ECO:0000313" key="2">
    <source>
        <dbReference type="EMBL" id="BCS96168.1"/>
    </source>
</evidence>